<dbReference type="GO" id="GO:0016616">
    <property type="term" value="F:oxidoreductase activity, acting on the CH-OH group of donors, NAD or NADP as acceptor"/>
    <property type="evidence" value="ECO:0007669"/>
    <property type="project" value="InterPro"/>
</dbReference>
<dbReference type="InterPro" id="IPR036291">
    <property type="entry name" value="NAD(P)-bd_dom_sf"/>
</dbReference>
<feature type="domain" description="3-hydroxyacyl-CoA dehydrogenase NAD binding" evidence="7">
    <location>
        <begin position="6"/>
        <end position="184"/>
    </location>
</feature>
<evidence type="ECO:0000256" key="4">
    <source>
        <dbReference type="PIRSR" id="PIRSR000105-1"/>
    </source>
</evidence>
<feature type="binding site" evidence="5">
    <location>
        <position position="98"/>
    </location>
    <ligand>
        <name>NAD(+)</name>
        <dbReference type="ChEBI" id="CHEBI:57540"/>
    </ligand>
</feature>
<dbReference type="PIRSF" id="PIRSF000105">
    <property type="entry name" value="HCDH"/>
    <property type="match status" value="1"/>
</dbReference>
<feature type="binding site" evidence="5">
    <location>
        <position position="275"/>
    </location>
    <ligand>
        <name>NAD(+)</name>
        <dbReference type="ChEBI" id="CHEBI:57540"/>
    </ligand>
</feature>
<feature type="binding site" evidence="5">
    <location>
        <position position="120"/>
    </location>
    <ligand>
        <name>NAD(+)</name>
        <dbReference type="ChEBI" id="CHEBI:57540"/>
    </ligand>
</feature>
<dbReference type="Pfam" id="PF02737">
    <property type="entry name" value="3HCDH_N"/>
    <property type="match status" value="1"/>
</dbReference>
<dbReference type="SUPFAM" id="SSF51735">
    <property type="entry name" value="NAD(P)-binding Rossmann-fold domains"/>
    <property type="match status" value="1"/>
</dbReference>
<evidence type="ECO:0000256" key="2">
    <source>
        <dbReference type="ARBA" id="ARBA00009463"/>
    </source>
</evidence>
<evidence type="ECO:0000256" key="5">
    <source>
        <dbReference type="PIRSR" id="PIRSR000105-2"/>
    </source>
</evidence>
<dbReference type="EMBL" id="JABFOR010000013">
    <property type="protein sequence ID" value="NOJ71337.1"/>
    <property type="molecule type" value="Genomic_DNA"/>
</dbReference>
<keyword evidence="5" id="KW-0520">NAD</keyword>
<comment type="pathway">
    <text evidence="1">Lipid metabolism; butanoate metabolism.</text>
</comment>
<dbReference type="InterPro" id="IPR022694">
    <property type="entry name" value="3-OHacyl-CoA_DH"/>
</dbReference>
<comment type="similarity">
    <text evidence="2">Belongs to the 3-hydroxyacyl-CoA dehydrogenase family.</text>
</comment>
<feature type="site" description="Important for catalytic activity" evidence="4">
    <location>
        <position position="141"/>
    </location>
</feature>
<feature type="binding site" evidence="5">
    <location>
        <begin position="10"/>
        <end position="15"/>
    </location>
    <ligand>
        <name>NAD(+)</name>
        <dbReference type="ChEBI" id="CHEBI:57540"/>
    </ligand>
</feature>
<dbReference type="GO" id="GO:0070403">
    <property type="term" value="F:NAD+ binding"/>
    <property type="evidence" value="ECO:0007669"/>
    <property type="project" value="InterPro"/>
</dbReference>
<evidence type="ECO:0000313" key="9">
    <source>
        <dbReference type="Proteomes" id="UP000552038"/>
    </source>
</evidence>
<comment type="caution">
    <text evidence="8">The sequence shown here is derived from an EMBL/GenBank/DDBJ whole genome shotgun (WGS) entry which is preliminary data.</text>
</comment>
<dbReference type="PANTHER" id="PTHR48075">
    <property type="entry name" value="3-HYDROXYACYL-COA DEHYDROGENASE FAMILY PROTEIN"/>
    <property type="match status" value="1"/>
</dbReference>
<dbReference type="InterPro" id="IPR013328">
    <property type="entry name" value="6PGD_dom2"/>
</dbReference>
<feature type="binding site" evidence="5">
    <location>
        <position position="33"/>
    </location>
    <ligand>
        <name>NAD(+)</name>
        <dbReference type="ChEBI" id="CHEBI:57540"/>
    </ligand>
</feature>
<feature type="domain" description="3-hydroxyacyl-CoA dehydrogenase C-terminal" evidence="6">
    <location>
        <begin position="187"/>
        <end position="283"/>
    </location>
</feature>
<dbReference type="FunFam" id="3.40.50.720:FF:000009">
    <property type="entry name" value="Fatty oxidation complex, alpha subunit"/>
    <property type="match status" value="1"/>
</dbReference>
<dbReference type="Proteomes" id="UP000552038">
    <property type="component" value="Unassembled WGS sequence"/>
</dbReference>
<dbReference type="InterPro" id="IPR006108">
    <property type="entry name" value="3HC_DH_C"/>
</dbReference>
<dbReference type="InterPro" id="IPR006176">
    <property type="entry name" value="3-OHacyl-CoA_DH_NAD-bd"/>
</dbReference>
<evidence type="ECO:0000313" key="8">
    <source>
        <dbReference type="EMBL" id="NOJ71337.1"/>
    </source>
</evidence>
<evidence type="ECO:0000256" key="3">
    <source>
        <dbReference type="ARBA" id="ARBA00023002"/>
    </source>
</evidence>
<dbReference type="AlphaFoldDB" id="A0AAP7A039"/>
<evidence type="ECO:0000259" key="7">
    <source>
        <dbReference type="Pfam" id="PF02737"/>
    </source>
</evidence>
<dbReference type="Pfam" id="PF00725">
    <property type="entry name" value="3HCDH"/>
    <property type="match status" value="1"/>
</dbReference>
<protein>
    <submittedName>
        <fullName evidence="8">3-hydroxyacyl-CoA dehydrogenase family protein</fullName>
    </submittedName>
</protein>
<dbReference type="InterPro" id="IPR008927">
    <property type="entry name" value="6-PGluconate_DH-like_C_sf"/>
</dbReference>
<dbReference type="SUPFAM" id="SSF48179">
    <property type="entry name" value="6-phosphogluconate dehydrogenase C-terminal domain-like"/>
    <property type="match status" value="1"/>
</dbReference>
<sequence>MNMKVIGVIGAGVMGTGVAHHFAAAGYDVILVDISEDILAKAKEQIASSIRFQGLYNKDFKVEKPELILNRICFTVNYDLLKDADYVIENVPEKWEIKRDVYLTLDRICPEHCIFAVNTSCISITKVASFTNRPTKVIGSHYMNPVMMKPVVEVIKGYHTSDETIDATVHLLATLNKEAIIVNDLPGFVSNRISHLMMNEAAFVVQDQVAKPKDVDDVFKKCFGHKMGPLETADLIGLDTVVHSLDILYESYQDSKFRCCPLLRKMVEAGTHGRKTGLGFYTYPKYEGSLLKA</sequence>
<gene>
    <name evidence="8" type="ORF">HMI46_12285</name>
</gene>
<evidence type="ECO:0000259" key="6">
    <source>
        <dbReference type="Pfam" id="PF00725"/>
    </source>
</evidence>
<dbReference type="Gene3D" id="3.40.50.720">
    <property type="entry name" value="NAD(P)-binding Rossmann-like Domain"/>
    <property type="match status" value="1"/>
</dbReference>
<dbReference type="PANTHER" id="PTHR48075:SF5">
    <property type="entry name" value="3-HYDROXYBUTYRYL-COA DEHYDROGENASE"/>
    <property type="match status" value="1"/>
</dbReference>
<dbReference type="Gene3D" id="1.10.1040.10">
    <property type="entry name" value="N-(1-d-carboxylethyl)-l-norvaline Dehydrogenase, domain 2"/>
    <property type="match status" value="1"/>
</dbReference>
<name>A0AAP7A039_PAEAL</name>
<dbReference type="GO" id="GO:0006631">
    <property type="term" value="P:fatty acid metabolic process"/>
    <property type="evidence" value="ECO:0007669"/>
    <property type="project" value="InterPro"/>
</dbReference>
<feature type="binding site" evidence="5">
    <location>
        <position position="144"/>
    </location>
    <ligand>
        <name>NAD(+)</name>
        <dbReference type="ChEBI" id="CHEBI:57540"/>
    </ligand>
</feature>
<accession>A0AAP7A039</accession>
<reference evidence="8 9" key="1">
    <citation type="submission" date="2020-05" db="EMBL/GenBank/DDBJ databases">
        <title>Whole genome sequencing and identification of novel metabolites from Paenibacillus alvei strain JR949.</title>
        <authorList>
            <person name="Rajendhran J."/>
            <person name="Sree Pranav P."/>
            <person name="Mahalakshmi B."/>
            <person name="Karthikeyan R."/>
        </authorList>
    </citation>
    <scope>NUCLEOTIDE SEQUENCE [LARGE SCALE GENOMIC DNA]</scope>
    <source>
        <strain evidence="8 9">JR949</strain>
    </source>
</reference>
<evidence type="ECO:0000256" key="1">
    <source>
        <dbReference type="ARBA" id="ARBA00005086"/>
    </source>
</evidence>
<proteinExistence type="inferred from homology"/>
<keyword evidence="3" id="KW-0560">Oxidoreductase</keyword>
<feature type="binding site" evidence="5">
    <location>
        <position position="93"/>
    </location>
    <ligand>
        <name>NAD(+)</name>
        <dbReference type="ChEBI" id="CHEBI:57540"/>
    </ligand>
</feature>
<organism evidence="8 9">
    <name type="scientific">Paenibacillus alvei</name>
    <name type="common">Bacillus alvei</name>
    <dbReference type="NCBI Taxonomy" id="44250"/>
    <lineage>
        <taxon>Bacteria</taxon>
        <taxon>Bacillati</taxon>
        <taxon>Bacillota</taxon>
        <taxon>Bacilli</taxon>
        <taxon>Bacillales</taxon>
        <taxon>Paenibacillaceae</taxon>
        <taxon>Paenibacillus</taxon>
    </lineage>
</organism>